<name>A0A0L8G103_OCTBM</name>
<proteinExistence type="predicted"/>
<sequence>MDLLRSSRCWTSIQKNTCTVKFATEIISRDYTIGRDLTFSKMMRSDSREISLIFLLNQATVE</sequence>
<accession>A0A0L8G103</accession>
<gene>
    <name evidence="1" type="ORF">OCBIM_22002709mg</name>
</gene>
<organism evidence="1">
    <name type="scientific">Octopus bimaculoides</name>
    <name type="common">California two-spotted octopus</name>
    <dbReference type="NCBI Taxonomy" id="37653"/>
    <lineage>
        <taxon>Eukaryota</taxon>
        <taxon>Metazoa</taxon>
        <taxon>Spiralia</taxon>
        <taxon>Lophotrochozoa</taxon>
        <taxon>Mollusca</taxon>
        <taxon>Cephalopoda</taxon>
        <taxon>Coleoidea</taxon>
        <taxon>Octopodiformes</taxon>
        <taxon>Octopoda</taxon>
        <taxon>Incirrata</taxon>
        <taxon>Octopodidae</taxon>
        <taxon>Octopus</taxon>
    </lineage>
</organism>
<evidence type="ECO:0000313" key="1">
    <source>
        <dbReference type="EMBL" id="KOF70519.1"/>
    </source>
</evidence>
<dbReference type="AlphaFoldDB" id="A0A0L8G103"/>
<dbReference type="EMBL" id="KQ424755">
    <property type="protein sequence ID" value="KOF70519.1"/>
    <property type="molecule type" value="Genomic_DNA"/>
</dbReference>
<protein>
    <submittedName>
        <fullName evidence="1">Uncharacterized protein</fullName>
    </submittedName>
</protein>
<reference evidence="1" key="1">
    <citation type="submission" date="2015-07" db="EMBL/GenBank/DDBJ databases">
        <title>MeaNS - Measles Nucleotide Surveillance Program.</title>
        <authorList>
            <person name="Tran T."/>
            <person name="Druce J."/>
        </authorList>
    </citation>
    <scope>NUCLEOTIDE SEQUENCE</scope>
    <source>
        <strain evidence="1">UCB-OBI-ISO-001</strain>
        <tissue evidence="1">Gonad</tissue>
    </source>
</reference>